<name>A0A1W2DJH7_9BACT</name>
<evidence type="ECO:0000256" key="2">
    <source>
        <dbReference type="ARBA" id="ARBA00023015"/>
    </source>
</evidence>
<dbReference type="Gene3D" id="3.40.190.290">
    <property type="match status" value="1"/>
</dbReference>
<dbReference type="PROSITE" id="PS50931">
    <property type="entry name" value="HTH_LYSR"/>
    <property type="match status" value="1"/>
</dbReference>
<dbReference type="GO" id="GO:0003700">
    <property type="term" value="F:DNA-binding transcription factor activity"/>
    <property type="evidence" value="ECO:0007669"/>
    <property type="project" value="InterPro"/>
</dbReference>
<evidence type="ECO:0000313" key="7">
    <source>
        <dbReference type="Proteomes" id="UP000192418"/>
    </source>
</evidence>
<proteinExistence type="inferred from homology"/>
<keyword evidence="3 6" id="KW-0238">DNA-binding</keyword>
<dbReference type="SUPFAM" id="SSF46785">
    <property type="entry name" value="Winged helix' DNA-binding domain"/>
    <property type="match status" value="1"/>
</dbReference>
<dbReference type="EMBL" id="FWXY01000018">
    <property type="protein sequence ID" value="SMC97613.1"/>
    <property type="molecule type" value="Genomic_DNA"/>
</dbReference>
<protein>
    <submittedName>
        <fullName evidence="6">DNA-binding transcriptional regulator, LysR family</fullName>
    </submittedName>
</protein>
<dbReference type="InterPro" id="IPR005119">
    <property type="entry name" value="LysR_subst-bd"/>
</dbReference>
<dbReference type="PANTHER" id="PTHR30537">
    <property type="entry name" value="HTH-TYPE TRANSCRIPTIONAL REGULATOR"/>
    <property type="match status" value="1"/>
</dbReference>
<feature type="domain" description="HTH lysR-type" evidence="5">
    <location>
        <begin position="1"/>
        <end position="58"/>
    </location>
</feature>
<dbReference type="InterPro" id="IPR036390">
    <property type="entry name" value="WH_DNA-bd_sf"/>
</dbReference>
<dbReference type="AlphaFoldDB" id="A0A1W2DJH7"/>
<keyword evidence="2" id="KW-0805">Transcription regulation</keyword>
<dbReference type="InterPro" id="IPR000847">
    <property type="entry name" value="LysR_HTH_N"/>
</dbReference>
<evidence type="ECO:0000256" key="3">
    <source>
        <dbReference type="ARBA" id="ARBA00023125"/>
    </source>
</evidence>
<keyword evidence="7" id="KW-1185">Reference proteome</keyword>
<dbReference type="RefSeq" id="WP_084070459.1">
    <property type="nucleotide sequence ID" value="NZ_FWXY01000018.1"/>
</dbReference>
<organism evidence="6 7">
    <name type="scientific">Desulfocicer vacuolatum DSM 3385</name>
    <dbReference type="NCBI Taxonomy" id="1121400"/>
    <lineage>
        <taxon>Bacteria</taxon>
        <taxon>Pseudomonadati</taxon>
        <taxon>Thermodesulfobacteriota</taxon>
        <taxon>Desulfobacteria</taxon>
        <taxon>Desulfobacterales</taxon>
        <taxon>Desulfobacteraceae</taxon>
        <taxon>Desulfocicer</taxon>
    </lineage>
</organism>
<dbReference type="SUPFAM" id="SSF53850">
    <property type="entry name" value="Periplasmic binding protein-like II"/>
    <property type="match status" value="1"/>
</dbReference>
<dbReference type="Pfam" id="PF00126">
    <property type="entry name" value="HTH_1"/>
    <property type="match status" value="1"/>
</dbReference>
<keyword evidence="4" id="KW-0804">Transcription</keyword>
<dbReference type="Gene3D" id="1.10.10.10">
    <property type="entry name" value="Winged helix-like DNA-binding domain superfamily/Winged helix DNA-binding domain"/>
    <property type="match status" value="1"/>
</dbReference>
<dbReference type="PANTHER" id="PTHR30537:SF5">
    <property type="entry name" value="HTH-TYPE TRANSCRIPTIONAL ACTIVATOR TTDR-RELATED"/>
    <property type="match status" value="1"/>
</dbReference>
<dbReference type="STRING" id="1121400.SAMN02746065_11830"/>
<dbReference type="Proteomes" id="UP000192418">
    <property type="component" value="Unassembled WGS sequence"/>
</dbReference>
<evidence type="ECO:0000256" key="4">
    <source>
        <dbReference type="ARBA" id="ARBA00023163"/>
    </source>
</evidence>
<evidence type="ECO:0000256" key="1">
    <source>
        <dbReference type="ARBA" id="ARBA00009437"/>
    </source>
</evidence>
<dbReference type="GO" id="GO:0003677">
    <property type="term" value="F:DNA binding"/>
    <property type="evidence" value="ECO:0007669"/>
    <property type="project" value="UniProtKB-KW"/>
</dbReference>
<sequence length="292" mass="34112">MDLNKLNTFYVLAQMKSYSKCAKKRFVTQSAVSHAIKTLEESLNLTLVEKNRKTFALTSEGKILFKSCQKIFYEVEKTQDLLMKTKKYPELIRMGSTVEFGVSVLLKGMEFFFENHPDIHVDFTLSHSLIQPLLDDELDVIIDCKPHVRPDLETIVLFREEYAVIASPRYVKKNKITKVEDLTRCNIFSQDHELAWWRNFIHALPLEKQVIFDRVTRINHVRGMINAALSNMGVGFVPRYTVLRELEEGSLVELFPELDILNDHINIYLKRRNLALAKFQHLIAHIKEFRLQ</sequence>
<dbReference type="InterPro" id="IPR058163">
    <property type="entry name" value="LysR-type_TF_proteobact-type"/>
</dbReference>
<dbReference type="Pfam" id="PF03466">
    <property type="entry name" value="LysR_substrate"/>
    <property type="match status" value="1"/>
</dbReference>
<gene>
    <name evidence="6" type="ORF">SAMN02746065_11830</name>
</gene>
<dbReference type="OrthoDB" id="5317428at2"/>
<evidence type="ECO:0000259" key="5">
    <source>
        <dbReference type="PROSITE" id="PS50931"/>
    </source>
</evidence>
<reference evidence="6 7" key="1">
    <citation type="submission" date="2017-04" db="EMBL/GenBank/DDBJ databases">
        <authorList>
            <person name="Afonso C.L."/>
            <person name="Miller P.J."/>
            <person name="Scott M.A."/>
            <person name="Spackman E."/>
            <person name="Goraichik I."/>
            <person name="Dimitrov K.M."/>
            <person name="Suarez D.L."/>
            <person name="Swayne D.E."/>
        </authorList>
    </citation>
    <scope>NUCLEOTIDE SEQUENCE [LARGE SCALE GENOMIC DNA]</scope>
    <source>
        <strain evidence="6 7">DSM 3385</strain>
    </source>
</reference>
<accession>A0A1W2DJH7</accession>
<evidence type="ECO:0000313" key="6">
    <source>
        <dbReference type="EMBL" id="SMC97613.1"/>
    </source>
</evidence>
<dbReference type="InterPro" id="IPR036388">
    <property type="entry name" value="WH-like_DNA-bd_sf"/>
</dbReference>
<comment type="similarity">
    <text evidence="1">Belongs to the LysR transcriptional regulatory family.</text>
</comment>